<dbReference type="GO" id="GO:0005814">
    <property type="term" value="C:centriole"/>
    <property type="evidence" value="ECO:0007669"/>
    <property type="project" value="TreeGrafter"/>
</dbReference>
<dbReference type="InterPro" id="IPR018247">
    <property type="entry name" value="EF_Hand_1_Ca_BS"/>
</dbReference>
<dbReference type="GO" id="GO:0019901">
    <property type="term" value="F:protein kinase binding"/>
    <property type="evidence" value="ECO:0007669"/>
    <property type="project" value="TreeGrafter"/>
</dbReference>
<evidence type="ECO:0000259" key="4">
    <source>
        <dbReference type="Pfam" id="PF22067"/>
    </source>
</evidence>
<evidence type="ECO:0008006" key="9">
    <source>
        <dbReference type="Google" id="ProtNLM"/>
    </source>
</evidence>
<evidence type="ECO:0000259" key="6">
    <source>
        <dbReference type="Pfam" id="PF22074"/>
    </source>
</evidence>
<dbReference type="InterPro" id="IPR057662">
    <property type="entry name" value="CEP192_Aurora-A_bind"/>
</dbReference>
<evidence type="ECO:0000259" key="2">
    <source>
        <dbReference type="Pfam" id="PF22060"/>
    </source>
</evidence>
<proteinExistence type="predicted"/>
<evidence type="ECO:0000313" key="7">
    <source>
        <dbReference type="EMBL" id="KAK2139643.1"/>
    </source>
</evidence>
<dbReference type="InterPro" id="IPR054091">
    <property type="entry name" value="Cep192-like_D5"/>
</dbReference>
<dbReference type="GO" id="GO:0090222">
    <property type="term" value="P:centrosome-templated microtubule nucleation"/>
    <property type="evidence" value="ECO:0007669"/>
    <property type="project" value="InterPro"/>
</dbReference>
<feature type="domain" description="Cep192-like" evidence="3">
    <location>
        <begin position="1388"/>
        <end position="1542"/>
    </location>
</feature>
<dbReference type="EMBL" id="JAODUP010001681">
    <property type="protein sequence ID" value="KAK2139643.1"/>
    <property type="molecule type" value="Genomic_DNA"/>
</dbReference>
<feature type="domain" description="Cep192-like" evidence="6">
    <location>
        <begin position="1720"/>
        <end position="1869"/>
    </location>
</feature>
<feature type="compositionally biased region" description="Polar residues" evidence="1">
    <location>
        <begin position="499"/>
        <end position="517"/>
    </location>
</feature>
<dbReference type="Pfam" id="PF22064">
    <property type="entry name" value="Cep192_D2"/>
    <property type="match status" value="1"/>
</dbReference>
<comment type="caution">
    <text evidence="7">The sequence shown here is derived from an EMBL/GenBank/DDBJ whole genome shotgun (WGS) entry which is preliminary data.</text>
</comment>
<sequence>MLPLSEAPATDIQSREPTHAVYQSRSTNKEPPGYGYNDMPMEKLSLATAHFLGNMLAGDDVDISMHEIHLEQNELEQFDAEFSDLGDSDQGDPDINMFDYQTYDETGQAKKFIGLNYIPMPLPEEIPSFSNLDVDDDNEYNEISEDVVDQPSPEKVPEAEKSAARNLGDTKLSLGMESESRLSGRLKKNEENNGLLGALGDKPFGGKVSCSQKQQEVDECPVYEDPSGAGVTDLAFVASFPDFDDYMIPTTKDLSDVDDDDFVSGGEIKDKLDEDEKEFEKENIFMQDAPVTTTHSGMQDSWSVHNSIFSHPPTPDHSASYMRISIGKLIESRTEVLGALDGNSDVRGINKMKRSKIPIAAWSKKKLPRWKSRLKKPHFGNHIVTPPGNRAPVPLLNKSSREIPCVYEEIRGSGVGSDVEQADFDHGDDGAADVTCSQQVRDCTLTTEDLAGPVTSQNPNRSGLHLAPDEAMKRDRSCSPEGSSSGYPRVGGVLPQPVSDKNTLLKSMENGTQQTSDTDGRVDGQTSDNDGNTWKKNSRDTSRDTSQGDSRTPGSVDESSAFINLSTINDVLLSNDRNPEEFVDYVMHVSQSKLKTRVRQNSRERRKAEVEAKRASSDSSDIDVVEKAKDRGSNRSLHDRGRPVQSVRRPADGRSTHQPKVNYIQSANSGHSSGPLSTDTPSSDDGHPFKQPHPVPRESRVPNHDSNEVLVDRKPVSGSIYHDTNITRVSGSVHGTRNGSVTSGEWKESVSGHPVSGSSVQRISVNSFLVEARPPTSRANSTSVGGGGENDPNGRRKLKSKLSCSKIVTCNLGERSNSLSSLTEQRKGSELTIAKCPSMHELGAKGQHTQMTKLGLQQHVESESVHKDIKTNEKSVTQVSERVMKPGQDELMSERHFPKFLEEKLHEDQEFDEKFTLDVTQSHNLDEKWKSPRPSSVVCRSRSGLTKIENSHVAKITQSDNEKEILKTKRGPPSRKVQFQQTANRPSCESDPNLSSDPDLKSSGSIPKSAAESNKKWLSSTPKLPFSEHDLCQTGMSHIIASPQDSFLQNCTDATLWSSQDKTKDTVPSNQGVLCFNSKPDDGVVLRPVEKKQPCSDDLIQNSGSYRPARSMQNNQGKLATNLSSAATHPLNSDNLPDQHLESNLQSTCRQETQYSGPFKVPERPQPNTLFEEQPSLLCISTREEGKDLLFQTSLSPQRLMTNTLSMTRLDNDRKSLPGLPANQSTPFCQSGHSTLEPRIQEFSETPRRFEMKRSPRESDTDGHYTPINADKHGQVISVDVPTEARIPGVCCVGLSLQGSIPVINNSGHWLQLKISMKSFSIDGFEQNPHGMVPFIYKEMVLLGPHVSEEIRAGTYVAQLELMVSLISRQPSLAEMINLVTMIAVAEKPLIQVYTAPNRDTLDFGSLPWGREKGLPLVLINRTRANVPVRLVISVIHSTSSCFSFDKQTNFNVSLLSNQNHPDIPSLKPIIINVLLPGTKDDGQVEPVETVVYFRSPERQSDRVLLSMPPEQFHACLSIELDTPYSMISLRSVRLRAAVGVARLHTPTHCEIIRLKTTHGKSAMQRIPLRNAGNIPLEVSLEVTHWPDVFTVVPMQLMIEAGGTSEFLIKFEPKQSHITNFESTQTLILRNATNYQMKILLEVRDESLQFQIVSSFGHKKKLSTSKEVMLKPLEEYPVHVCYKPTKTISATGKLLVRLLNSTFKYALPLTGFGGVSELSLEGVRSSRLNSCWVSLGHPMVGSKLYSTVTVCNNGTQAAYVKAIGFEDLSCKRKVRNAVKLIIEPNKFCLKEHSSREVTIQLMPTEKETSLCAVKDAIIMTIGFFYGDEISRQLYRLALKSGFEKTVSLSESSPLKGVNFDMKFDGDDVIVQ</sequence>
<organism evidence="7 8">
    <name type="scientific">Paralvinella palmiformis</name>
    <dbReference type="NCBI Taxonomy" id="53620"/>
    <lineage>
        <taxon>Eukaryota</taxon>
        <taxon>Metazoa</taxon>
        <taxon>Spiralia</taxon>
        <taxon>Lophotrochozoa</taxon>
        <taxon>Annelida</taxon>
        <taxon>Polychaeta</taxon>
        <taxon>Sedentaria</taxon>
        <taxon>Canalipalpata</taxon>
        <taxon>Terebellida</taxon>
        <taxon>Terebelliformia</taxon>
        <taxon>Alvinellidae</taxon>
        <taxon>Paralvinella</taxon>
    </lineage>
</organism>
<feature type="region of interest" description="Disordered" evidence="1">
    <location>
        <begin position="729"/>
        <end position="758"/>
    </location>
</feature>
<feature type="compositionally biased region" description="Basic and acidic residues" evidence="1">
    <location>
        <begin position="467"/>
        <end position="478"/>
    </location>
</feature>
<dbReference type="PANTHER" id="PTHR16029">
    <property type="entry name" value="CENTROSOMAL PROTEIN OF 192 KDA"/>
    <property type="match status" value="1"/>
</dbReference>
<dbReference type="GO" id="GO:0071539">
    <property type="term" value="P:protein localization to centrosome"/>
    <property type="evidence" value="ECO:0007669"/>
    <property type="project" value="InterPro"/>
</dbReference>
<feature type="domain" description="Cep192/Spd-2-like" evidence="5">
    <location>
        <begin position="1623"/>
        <end position="1714"/>
    </location>
</feature>
<keyword evidence="8" id="KW-1185">Reference proteome</keyword>
<dbReference type="InterPro" id="IPR054085">
    <property type="entry name" value="Cep192-like_D1"/>
</dbReference>
<reference evidence="7" key="1">
    <citation type="journal article" date="2023" name="Mol. Biol. Evol.">
        <title>Third-Generation Sequencing Reveals the Adaptive Role of the Epigenome in Three Deep-Sea Polychaetes.</title>
        <authorList>
            <person name="Perez M."/>
            <person name="Aroh O."/>
            <person name="Sun Y."/>
            <person name="Lan Y."/>
            <person name="Juniper S.K."/>
            <person name="Young C.R."/>
            <person name="Angers B."/>
            <person name="Qian P.Y."/>
        </authorList>
    </citation>
    <scope>NUCLEOTIDE SEQUENCE</scope>
    <source>
        <strain evidence="7">P08H-3</strain>
    </source>
</reference>
<evidence type="ECO:0000256" key="1">
    <source>
        <dbReference type="SAM" id="MobiDB-lite"/>
    </source>
</evidence>
<dbReference type="PROSITE" id="PS00018">
    <property type="entry name" value="EF_HAND_1"/>
    <property type="match status" value="1"/>
</dbReference>
<dbReference type="PANTHER" id="PTHR16029:SF11">
    <property type="entry name" value="CENTROSOMAL PROTEIN OF 192 KDA"/>
    <property type="match status" value="1"/>
</dbReference>
<dbReference type="GO" id="GO:0005737">
    <property type="term" value="C:cytoplasm"/>
    <property type="evidence" value="ECO:0007669"/>
    <property type="project" value="TreeGrafter"/>
</dbReference>
<dbReference type="InterPro" id="IPR054086">
    <property type="entry name" value="Cep192-like_D2"/>
</dbReference>
<dbReference type="InterPro" id="IPR039103">
    <property type="entry name" value="Spd-2/CEP192"/>
</dbReference>
<feature type="region of interest" description="Disordered" evidence="1">
    <location>
        <begin position="1"/>
        <end position="33"/>
    </location>
</feature>
<feature type="compositionally biased region" description="Basic and acidic residues" evidence="1">
    <location>
        <begin position="1250"/>
        <end position="1263"/>
    </location>
</feature>
<feature type="compositionally biased region" description="Polar residues" evidence="1">
    <location>
        <begin position="656"/>
        <end position="683"/>
    </location>
</feature>
<protein>
    <recommendedName>
        <fullName evidence="9">Centrosomal protein of 192 kDa</fullName>
    </recommendedName>
</protein>
<feature type="compositionally biased region" description="Polar residues" evidence="1">
    <location>
        <begin position="544"/>
        <end position="558"/>
    </location>
</feature>
<dbReference type="Proteomes" id="UP001208570">
    <property type="component" value="Unassembled WGS sequence"/>
</dbReference>
<feature type="region of interest" description="Disordered" evidence="1">
    <location>
        <begin position="954"/>
        <end position="1020"/>
    </location>
</feature>
<feature type="compositionally biased region" description="Polar residues" evidence="1">
    <location>
        <begin position="977"/>
        <end position="1006"/>
    </location>
</feature>
<feature type="region of interest" description="Disordered" evidence="1">
    <location>
        <begin position="1250"/>
        <end position="1269"/>
    </location>
</feature>
<dbReference type="Gene3D" id="2.60.40.10">
    <property type="entry name" value="Immunoglobulins"/>
    <property type="match status" value="1"/>
</dbReference>
<dbReference type="Pfam" id="PF22073">
    <property type="entry name" value="Cep192_D4"/>
    <property type="match status" value="1"/>
</dbReference>
<dbReference type="Pfam" id="PF25763">
    <property type="entry name" value="Aurora-A_bind_CEP192"/>
    <property type="match status" value="1"/>
</dbReference>
<dbReference type="Pfam" id="PF22074">
    <property type="entry name" value="Cep192_D5"/>
    <property type="match status" value="1"/>
</dbReference>
<evidence type="ECO:0000259" key="3">
    <source>
        <dbReference type="Pfam" id="PF22064"/>
    </source>
</evidence>
<dbReference type="Pfam" id="PF22067">
    <property type="entry name" value="Cep192_D3"/>
    <property type="match status" value="1"/>
</dbReference>
<feature type="region of interest" description="Disordered" evidence="1">
    <location>
        <begin position="448"/>
        <end position="558"/>
    </location>
</feature>
<evidence type="ECO:0000313" key="8">
    <source>
        <dbReference type="Proteomes" id="UP001208570"/>
    </source>
</evidence>
<feature type="domain" description="Cep192-like" evidence="2">
    <location>
        <begin position="1277"/>
        <end position="1385"/>
    </location>
</feature>
<feature type="compositionally biased region" description="Basic and acidic residues" evidence="1">
    <location>
        <begin position="695"/>
        <end position="712"/>
    </location>
</feature>
<dbReference type="InterPro" id="IPR054090">
    <property type="entry name" value="Cep192_Spd-2-like_dom"/>
</dbReference>
<name>A0AAD9MPQ6_9ANNE</name>
<feature type="compositionally biased region" description="Basic and acidic residues" evidence="1">
    <location>
        <begin position="624"/>
        <end position="642"/>
    </location>
</feature>
<accession>A0AAD9MPQ6</accession>
<gene>
    <name evidence="7" type="ORF">LSH36_1684g00025</name>
</gene>
<evidence type="ECO:0000259" key="5">
    <source>
        <dbReference type="Pfam" id="PF22073"/>
    </source>
</evidence>
<dbReference type="GO" id="GO:0051298">
    <property type="term" value="P:centrosome duplication"/>
    <property type="evidence" value="ECO:0007669"/>
    <property type="project" value="InterPro"/>
</dbReference>
<dbReference type="InterPro" id="IPR013783">
    <property type="entry name" value="Ig-like_fold"/>
</dbReference>
<dbReference type="InterPro" id="IPR054089">
    <property type="entry name" value="Cep192-like_D3"/>
</dbReference>
<feature type="compositionally biased region" description="Polar residues" evidence="1">
    <location>
        <begin position="729"/>
        <end position="743"/>
    </location>
</feature>
<feature type="domain" description="Cep192-like" evidence="4">
    <location>
        <begin position="1545"/>
        <end position="1617"/>
    </location>
</feature>
<feature type="region of interest" description="Disordered" evidence="1">
    <location>
        <begin position="772"/>
        <end position="800"/>
    </location>
</feature>
<feature type="compositionally biased region" description="Polar residues" evidence="1">
    <location>
        <begin position="524"/>
        <end position="535"/>
    </location>
</feature>
<feature type="non-terminal residue" evidence="7">
    <location>
        <position position="1"/>
    </location>
</feature>
<feature type="compositionally biased region" description="Basic and acidic residues" evidence="1">
    <location>
        <begin position="601"/>
        <end position="616"/>
    </location>
</feature>
<dbReference type="Pfam" id="PF22060">
    <property type="entry name" value="Cep192_D1"/>
    <property type="match status" value="1"/>
</dbReference>
<dbReference type="GO" id="GO:0000242">
    <property type="term" value="C:pericentriolar material"/>
    <property type="evidence" value="ECO:0007669"/>
    <property type="project" value="TreeGrafter"/>
</dbReference>
<dbReference type="GO" id="GO:0090307">
    <property type="term" value="P:mitotic spindle assembly"/>
    <property type="evidence" value="ECO:0007669"/>
    <property type="project" value="TreeGrafter"/>
</dbReference>
<feature type="region of interest" description="Disordered" evidence="1">
    <location>
        <begin position="144"/>
        <end position="165"/>
    </location>
</feature>
<feature type="region of interest" description="Disordered" evidence="1">
    <location>
        <begin position="593"/>
        <end position="712"/>
    </location>
</feature>